<evidence type="ECO:0000256" key="2">
    <source>
        <dbReference type="SAM" id="SignalP"/>
    </source>
</evidence>
<feature type="region of interest" description="Disordered" evidence="1">
    <location>
        <begin position="33"/>
        <end position="52"/>
    </location>
</feature>
<feature type="signal peptide" evidence="2">
    <location>
        <begin position="1"/>
        <end position="21"/>
    </location>
</feature>
<keyword evidence="4" id="KW-1185">Reference proteome</keyword>
<feature type="chain" id="PRO_5046396707" description="Membrane lipoprotein" evidence="2">
    <location>
        <begin position="22"/>
        <end position="225"/>
    </location>
</feature>
<evidence type="ECO:0008006" key="5">
    <source>
        <dbReference type="Google" id="ProtNLM"/>
    </source>
</evidence>
<proteinExistence type="predicted"/>
<sequence length="225" mass="22381">MKPPARLPRPLLCVTAAVATALVGCGTVNGTGPGAGSGTVSAGRTGGGADRSELESRARAAQVAIENVYVTDVPGFDPAEQSAGVIGDDGFSVTYVQQGTGAHIRLGVERGSMDAAGCPRVPLGDGGTGGAVKCTADGGRWYRTGGARHEYATVTDGRLVRLDADLGTVDRATLRKAAEAAHPASDAELDAVLPEARPGGGAPVERGDLPPVGDGAPDNDVDAGG</sequence>
<protein>
    <recommendedName>
        <fullName evidence="5">Membrane lipoprotein</fullName>
    </recommendedName>
</protein>
<name>A0ABV2W7N6_9ACTN</name>
<gene>
    <name evidence="3" type="ORF">ABZ508_13175</name>
</gene>
<evidence type="ECO:0000313" key="3">
    <source>
        <dbReference type="EMBL" id="MEU0708300.1"/>
    </source>
</evidence>
<dbReference type="PROSITE" id="PS51257">
    <property type="entry name" value="PROKAR_LIPOPROTEIN"/>
    <property type="match status" value="1"/>
</dbReference>
<dbReference type="EMBL" id="JBEXZR010000009">
    <property type="protein sequence ID" value="MEU0708300.1"/>
    <property type="molecule type" value="Genomic_DNA"/>
</dbReference>
<evidence type="ECO:0000313" key="4">
    <source>
        <dbReference type="Proteomes" id="UP001550378"/>
    </source>
</evidence>
<comment type="caution">
    <text evidence="3">The sequence shown here is derived from an EMBL/GenBank/DDBJ whole genome shotgun (WGS) entry which is preliminary data.</text>
</comment>
<feature type="region of interest" description="Disordered" evidence="1">
    <location>
        <begin position="179"/>
        <end position="225"/>
    </location>
</feature>
<evidence type="ECO:0000256" key="1">
    <source>
        <dbReference type="SAM" id="MobiDB-lite"/>
    </source>
</evidence>
<dbReference type="RefSeq" id="WP_359659300.1">
    <property type="nucleotide sequence ID" value="NZ_JBEXZP010000541.1"/>
</dbReference>
<reference evidence="3 4" key="1">
    <citation type="submission" date="2024-06" db="EMBL/GenBank/DDBJ databases">
        <title>The Natural Products Discovery Center: Release of the First 8490 Sequenced Strains for Exploring Actinobacteria Biosynthetic Diversity.</title>
        <authorList>
            <person name="Kalkreuter E."/>
            <person name="Kautsar S.A."/>
            <person name="Yang D."/>
            <person name="Bader C.D."/>
            <person name="Teijaro C.N."/>
            <person name="Fluegel L."/>
            <person name="Davis C.M."/>
            <person name="Simpson J.R."/>
            <person name="Lauterbach L."/>
            <person name="Steele A.D."/>
            <person name="Gui C."/>
            <person name="Meng S."/>
            <person name="Li G."/>
            <person name="Viehrig K."/>
            <person name="Ye F."/>
            <person name="Su P."/>
            <person name="Kiefer A.F."/>
            <person name="Nichols A."/>
            <person name="Cepeda A.J."/>
            <person name="Yan W."/>
            <person name="Fan B."/>
            <person name="Jiang Y."/>
            <person name="Adhikari A."/>
            <person name="Zheng C.-J."/>
            <person name="Schuster L."/>
            <person name="Cowan T.M."/>
            <person name="Smanski M.J."/>
            <person name="Chevrette M.G."/>
            <person name="De Carvalho L.P.S."/>
            <person name="Shen B."/>
        </authorList>
    </citation>
    <scope>NUCLEOTIDE SEQUENCE [LARGE SCALE GENOMIC DNA]</scope>
    <source>
        <strain evidence="3 4">NPDC006337</strain>
    </source>
</reference>
<accession>A0ABV2W7N6</accession>
<organism evidence="3 4">
    <name type="scientific">Streptomyces lavendulocolor</name>
    <dbReference type="NCBI Taxonomy" id="67316"/>
    <lineage>
        <taxon>Bacteria</taxon>
        <taxon>Bacillati</taxon>
        <taxon>Actinomycetota</taxon>
        <taxon>Actinomycetes</taxon>
        <taxon>Kitasatosporales</taxon>
        <taxon>Streptomycetaceae</taxon>
        <taxon>Streptomyces</taxon>
    </lineage>
</organism>
<dbReference type="Proteomes" id="UP001550378">
    <property type="component" value="Unassembled WGS sequence"/>
</dbReference>
<keyword evidence="2" id="KW-0732">Signal</keyword>